<dbReference type="GO" id="GO:0005634">
    <property type="term" value="C:nucleus"/>
    <property type="evidence" value="ECO:0007669"/>
    <property type="project" value="TreeGrafter"/>
</dbReference>
<evidence type="ECO:0000256" key="6">
    <source>
        <dbReference type="ARBA" id="ARBA00022840"/>
    </source>
</evidence>
<dbReference type="EMBL" id="ML995814">
    <property type="protein sequence ID" value="KAF2772498.1"/>
    <property type="molecule type" value="Genomic_DNA"/>
</dbReference>
<evidence type="ECO:0000256" key="4">
    <source>
        <dbReference type="ARBA" id="ARBA00022741"/>
    </source>
</evidence>
<dbReference type="AlphaFoldDB" id="A0A6G1LJ96"/>
<dbReference type="PANTHER" id="PTHR47634">
    <property type="entry name" value="PROTEIN KINASE DOMAIN-CONTAINING PROTEIN-RELATED"/>
    <property type="match status" value="1"/>
</dbReference>
<dbReference type="SUPFAM" id="SSF56112">
    <property type="entry name" value="Protein kinase-like (PK-like)"/>
    <property type="match status" value="1"/>
</dbReference>
<comment type="catalytic activity">
    <reaction evidence="7">
        <text>L-threonyl-[protein] + ATP = O-phospho-L-threonyl-[protein] + ADP + H(+)</text>
        <dbReference type="Rhea" id="RHEA:46608"/>
        <dbReference type="Rhea" id="RHEA-COMP:11060"/>
        <dbReference type="Rhea" id="RHEA-COMP:11605"/>
        <dbReference type="ChEBI" id="CHEBI:15378"/>
        <dbReference type="ChEBI" id="CHEBI:30013"/>
        <dbReference type="ChEBI" id="CHEBI:30616"/>
        <dbReference type="ChEBI" id="CHEBI:61977"/>
        <dbReference type="ChEBI" id="CHEBI:456216"/>
        <dbReference type="EC" id="2.7.11.1"/>
    </reaction>
</comment>
<evidence type="ECO:0000313" key="10">
    <source>
        <dbReference type="EMBL" id="KAF2772498.1"/>
    </source>
</evidence>
<keyword evidence="4" id="KW-0547">Nucleotide-binding</keyword>
<name>A0A6G1LJ96_9PEZI</name>
<keyword evidence="3" id="KW-0808">Transferase</keyword>
<dbReference type="GO" id="GO:0004674">
    <property type="term" value="F:protein serine/threonine kinase activity"/>
    <property type="evidence" value="ECO:0007669"/>
    <property type="project" value="UniProtKB-KW"/>
</dbReference>
<dbReference type="PANTHER" id="PTHR47634:SF9">
    <property type="entry name" value="PROTEIN KINASE DOMAIN-CONTAINING PROTEIN-RELATED"/>
    <property type="match status" value="1"/>
</dbReference>
<dbReference type="Pfam" id="PF00069">
    <property type="entry name" value="Pkinase"/>
    <property type="match status" value="1"/>
</dbReference>
<keyword evidence="5 10" id="KW-0418">Kinase</keyword>
<feature type="domain" description="Protein kinase" evidence="9">
    <location>
        <begin position="55"/>
        <end position="394"/>
    </location>
</feature>
<accession>A0A6G1LJ96</accession>
<dbReference type="Proteomes" id="UP000799436">
    <property type="component" value="Unassembled WGS sequence"/>
</dbReference>
<dbReference type="GO" id="GO:0000245">
    <property type="term" value="P:spliceosomal complex assembly"/>
    <property type="evidence" value="ECO:0007669"/>
    <property type="project" value="TreeGrafter"/>
</dbReference>
<sequence>MYAALTIVARRVGCSYKPSPCAKHLSPVGREETVRAYRPQHYYPISLGDILHHRYKIIGKRGFGSVSTVWLCRDLKEEYAYVALKVYIISSKYQRELPIYEEINELQTTHEGQNHVRKMYDSFDLQGPHGTHTCLVHQPLGMSLDELKDVTDEGFLSAELTEEIMRYILSGLQFLHKEVRVIHTDLQLSNMLLGIHDNSALAKFERYEEESPCPRKELDDRIIYLSRPMPFTKGAPRIADLSEARFGDRAHTDRVMPDVYRAPDVILGLPWGYPVDIWAFGMVLWDLFQPKRLFRPHGSDGQYSEAHHLAQMIALMGPPPLNLLQRCGPKAEQYWDRDGTWKNAAPIPDTNLEQMDQRLEGEEKAHFLAFMRKMLRWNPEERPDCEALYWDEWLLADLIERGEVVRED</sequence>
<keyword evidence="6" id="KW-0067">ATP-binding</keyword>
<organism evidence="10 11">
    <name type="scientific">Teratosphaeria nubilosa</name>
    <dbReference type="NCBI Taxonomy" id="161662"/>
    <lineage>
        <taxon>Eukaryota</taxon>
        <taxon>Fungi</taxon>
        <taxon>Dikarya</taxon>
        <taxon>Ascomycota</taxon>
        <taxon>Pezizomycotina</taxon>
        <taxon>Dothideomycetes</taxon>
        <taxon>Dothideomycetidae</taxon>
        <taxon>Mycosphaerellales</taxon>
        <taxon>Teratosphaeriaceae</taxon>
        <taxon>Teratosphaeria</taxon>
    </lineage>
</organism>
<dbReference type="Gene3D" id="1.10.510.10">
    <property type="entry name" value="Transferase(Phosphotransferase) domain 1"/>
    <property type="match status" value="1"/>
</dbReference>
<dbReference type="GO" id="GO:0005737">
    <property type="term" value="C:cytoplasm"/>
    <property type="evidence" value="ECO:0007669"/>
    <property type="project" value="TreeGrafter"/>
</dbReference>
<dbReference type="InterPro" id="IPR051334">
    <property type="entry name" value="SRPK"/>
</dbReference>
<evidence type="ECO:0000256" key="3">
    <source>
        <dbReference type="ARBA" id="ARBA00022679"/>
    </source>
</evidence>
<keyword evidence="11" id="KW-1185">Reference proteome</keyword>
<evidence type="ECO:0000256" key="7">
    <source>
        <dbReference type="ARBA" id="ARBA00047899"/>
    </source>
</evidence>
<evidence type="ECO:0000256" key="5">
    <source>
        <dbReference type="ARBA" id="ARBA00022777"/>
    </source>
</evidence>
<comment type="catalytic activity">
    <reaction evidence="8">
        <text>L-seryl-[protein] + ATP = O-phospho-L-seryl-[protein] + ADP + H(+)</text>
        <dbReference type="Rhea" id="RHEA:17989"/>
        <dbReference type="Rhea" id="RHEA-COMP:9863"/>
        <dbReference type="Rhea" id="RHEA-COMP:11604"/>
        <dbReference type="ChEBI" id="CHEBI:15378"/>
        <dbReference type="ChEBI" id="CHEBI:29999"/>
        <dbReference type="ChEBI" id="CHEBI:30616"/>
        <dbReference type="ChEBI" id="CHEBI:83421"/>
        <dbReference type="ChEBI" id="CHEBI:456216"/>
        <dbReference type="EC" id="2.7.11.1"/>
    </reaction>
</comment>
<evidence type="ECO:0000256" key="2">
    <source>
        <dbReference type="ARBA" id="ARBA00022527"/>
    </source>
</evidence>
<dbReference type="GO" id="GO:0050684">
    <property type="term" value="P:regulation of mRNA processing"/>
    <property type="evidence" value="ECO:0007669"/>
    <property type="project" value="TreeGrafter"/>
</dbReference>
<reference evidence="10" key="1">
    <citation type="journal article" date="2020" name="Stud. Mycol.">
        <title>101 Dothideomycetes genomes: a test case for predicting lifestyles and emergence of pathogens.</title>
        <authorList>
            <person name="Haridas S."/>
            <person name="Albert R."/>
            <person name="Binder M."/>
            <person name="Bloem J."/>
            <person name="Labutti K."/>
            <person name="Salamov A."/>
            <person name="Andreopoulos B."/>
            <person name="Baker S."/>
            <person name="Barry K."/>
            <person name="Bills G."/>
            <person name="Bluhm B."/>
            <person name="Cannon C."/>
            <person name="Castanera R."/>
            <person name="Culley D."/>
            <person name="Daum C."/>
            <person name="Ezra D."/>
            <person name="Gonzalez J."/>
            <person name="Henrissat B."/>
            <person name="Kuo A."/>
            <person name="Liang C."/>
            <person name="Lipzen A."/>
            <person name="Lutzoni F."/>
            <person name="Magnuson J."/>
            <person name="Mondo S."/>
            <person name="Nolan M."/>
            <person name="Ohm R."/>
            <person name="Pangilinan J."/>
            <person name="Park H.-J."/>
            <person name="Ramirez L."/>
            <person name="Alfaro M."/>
            <person name="Sun H."/>
            <person name="Tritt A."/>
            <person name="Yoshinaga Y."/>
            <person name="Zwiers L.-H."/>
            <person name="Turgeon B."/>
            <person name="Goodwin S."/>
            <person name="Spatafora J."/>
            <person name="Crous P."/>
            <person name="Grigoriev I."/>
        </authorList>
    </citation>
    <scope>NUCLEOTIDE SEQUENCE</scope>
    <source>
        <strain evidence="10">CBS 116005</strain>
    </source>
</reference>
<dbReference type="InterPro" id="IPR011009">
    <property type="entry name" value="Kinase-like_dom_sf"/>
</dbReference>
<evidence type="ECO:0000259" key="9">
    <source>
        <dbReference type="PROSITE" id="PS50011"/>
    </source>
</evidence>
<evidence type="ECO:0000313" key="11">
    <source>
        <dbReference type="Proteomes" id="UP000799436"/>
    </source>
</evidence>
<keyword evidence="2" id="KW-0723">Serine/threonine-protein kinase</keyword>
<dbReference type="Gene3D" id="3.30.200.20">
    <property type="entry name" value="Phosphorylase Kinase, domain 1"/>
    <property type="match status" value="1"/>
</dbReference>
<protein>
    <recommendedName>
        <fullName evidence="1">non-specific serine/threonine protein kinase</fullName>
        <ecNumber evidence="1">2.7.11.1</ecNumber>
    </recommendedName>
</protein>
<dbReference type="GO" id="GO:0005524">
    <property type="term" value="F:ATP binding"/>
    <property type="evidence" value="ECO:0007669"/>
    <property type="project" value="UniProtKB-KW"/>
</dbReference>
<dbReference type="OrthoDB" id="5979581at2759"/>
<dbReference type="SMART" id="SM00220">
    <property type="entry name" value="S_TKc"/>
    <property type="match status" value="1"/>
</dbReference>
<evidence type="ECO:0000256" key="8">
    <source>
        <dbReference type="ARBA" id="ARBA00048679"/>
    </source>
</evidence>
<proteinExistence type="predicted"/>
<dbReference type="PROSITE" id="PS50011">
    <property type="entry name" value="PROTEIN_KINASE_DOM"/>
    <property type="match status" value="1"/>
</dbReference>
<dbReference type="EC" id="2.7.11.1" evidence="1"/>
<gene>
    <name evidence="10" type="ORF">EJ03DRAFT_387589</name>
</gene>
<dbReference type="InterPro" id="IPR000719">
    <property type="entry name" value="Prot_kinase_dom"/>
</dbReference>
<evidence type="ECO:0000256" key="1">
    <source>
        <dbReference type="ARBA" id="ARBA00012513"/>
    </source>
</evidence>